<keyword evidence="7" id="KW-0472">Membrane</keyword>
<keyword evidence="10" id="KW-0966">Cell projection</keyword>
<dbReference type="STRING" id="540747.SAMN04488031_104141"/>
<feature type="domain" description="Flagellar motor switch protein FliN-like C-terminal" evidence="9">
    <location>
        <begin position="39"/>
        <end position="109"/>
    </location>
</feature>
<evidence type="ECO:0000313" key="13">
    <source>
        <dbReference type="Proteomes" id="UP000325785"/>
    </source>
</evidence>
<keyword evidence="12" id="KW-1185">Reference proteome</keyword>
<evidence type="ECO:0000256" key="6">
    <source>
        <dbReference type="ARBA" id="ARBA00022779"/>
    </source>
</evidence>
<sequence length="115" mass="12664">MQDLNQITEPQPKEDEAEPQTATETEARHEATGRNIDAIFGVKLDVRVVLGRAKLPISEILNLSKGSVIELDRKVGDPVDIMVNDRMVARGDLVKVRGGMIGVALREIVKDFVTD</sequence>
<keyword evidence="4" id="KW-1003">Cell membrane</keyword>
<evidence type="ECO:0000256" key="8">
    <source>
        <dbReference type="SAM" id="MobiDB-lite"/>
    </source>
</evidence>
<dbReference type="KEGG" id="rid:RIdsm_01405"/>
<dbReference type="EMBL" id="CP031598">
    <property type="protein sequence ID" value="QEW25618.1"/>
    <property type="molecule type" value="Genomic_DNA"/>
</dbReference>
<name>A0A0T5PC69_9RHOB</name>
<dbReference type="PATRIC" id="fig|540747.5.peg.3836"/>
<dbReference type="Proteomes" id="UP000325785">
    <property type="component" value="Chromosome"/>
</dbReference>
<evidence type="ECO:0000256" key="3">
    <source>
        <dbReference type="ARBA" id="ARBA00021897"/>
    </source>
</evidence>
<dbReference type="GO" id="GO:0009425">
    <property type="term" value="C:bacterial-type flagellum basal body"/>
    <property type="evidence" value="ECO:0007669"/>
    <property type="project" value="InterPro"/>
</dbReference>
<evidence type="ECO:0000313" key="11">
    <source>
        <dbReference type="EMBL" id="QEW25618.1"/>
    </source>
</evidence>
<dbReference type="EMBL" id="LAXI01000003">
    <property type="protein sequence ID" value="KRS18596.1"/>
    <property type="molecule type" value="Genomic_DNA"/>
</dbReference>
<dbReference type="Proteomes" id="UP000051401">
    <property type="component" value="Unassembled WGS sequence"/>
</dbReference>
<keyword evidence="10" id="KW-0282">Flagellum</keyword>
<dbReference type="SUPFAM" id="SSF101801">
    <property type="entry name" value="Surface presentation of antigens (SPOA)"/>
    <property type="match status" value="1"/>
</dbReference>
<reference evidence="10 12" key="1">
    <citation type="submission" date="2015-04" db="EMBL/GenBank/DDBJ databases">
        <title>The draft genome sequence of Roseovarius indicus B108T.</title>
        <authorList>
            <person name="Li G."/>
            <person name="Lai Q."/>
            <person name="Shao Z."/>
            <person name="Yan P."/>
        </authorList>
    </citation>
    <scope>NUCLEOTIDE SEQUENCE [LARGE SCALE GENOMIC DNA]</scope>
    <source>
        <strain evidence="10 12">B108</strain>
    </source>
</reference>
<reference evidence="11 13" key="2">
    <citation type="submission" date="2018-08" db="EMBL/GenBank/DDBJ databases">
        <title>Genetic Globetrotter - A new plasmid hitch-hiking vast phylogenetic and geographic distances.</title>
        <authorList>
            <person name="Vollmers J."/>
            <person name="Petersen J."/>
        </authorList>
    </citation>
    <scope>NUCLEOTIDE SEQUENCE [LARGE SCALE GENOMIC DNA]</scope>
    <source>
        <strain evidence="11 13">DSM 26383</strain>
    </source>
</reference>
<organism evidence="10 12">
    <name type="scientific">Roseovarius indicus</name>
    <dbReference type="NCBI Taxonomy" id="540747"/>
    <lineage>
        <taxon>Bacteria</taxon>
        <taxon>Pseudomonadati</taxon>
        <taxon>Pseudomonadota</taxon>
        <taxon>Alphaproteobacteria</taxon>
        <taxon>Rhodobacterales</taxon>
        <taxon>Roseobacteraceae</taxon>
        <taxon>Roseovarius</taxon>
    </lineage>
</organism>
<proteinExistence type="inferred from homology"/>
<keyword evidence="10" id="KW-0969">Cilium</keyword>
<comment type="similarity">
    <text evidence="2">Belongs to the FliN/MopA/SpaO family.</text>
</comment>
<dbReference type="PRINTS" id="PR00956">
    <property type="entry name" value="FLGMOTORFLIN"/>
</dbReference>
<evidence type="ECO:0000256" key="1">
    <source>
        <dbReference type="ARBA" id="ARBA00004413"/>
    </source>
</evidence>
<evidence type="ECO:0000256" key="5">
    <source>
        <dbReference type="ARBA" id="ARBA00022500"/>
    </source>
</evidence>
<dbReference type="PANTHER" id="PTHR43484:SF1">
    <property type="entry name" value="FLAGELLAR MOTOR SWITCH PROTEIN FLIN"/>
    <property type="match status" value="1"/>
</dbReference>
<dbReference type="PANTHER" id="PTHR43484">
    <property type="match status" value="1"/>
</dbReference>
<keyword evidence="5" id="KW-0145">Chemotaxis</keyword>
<dbReference type="GO" id="GO:0006935">
    <property type="term" value="P:chemotaxis"/>
    <property type="evidence" value="ECO:0007669"/>
    <property type="project" value="UniProtKB-KW"/>
</dbReference>
<gene>
    <name evidence="11" type="primary">fliN</name>
    <name evidence="11" type="ORF">RIdsm_01405</name>
    <name evidence="10" type="ORF">XM52_07370</name>
</gene>
<dbReference type="GO" id="GO:0071973">
    <property type="term" value="P:bacterial-type flagellum-dependent cell motility"/>
    <property type="evidence" value="ECO:0007669"/>
    <property type="project" value="InterPro"/>
</dbReference>
<evidence type="ECO:0000256" key="7">
    <source>
        <dbReference type="ARBA" id="ARBA00023136"/>
    </source>
</evidence>
<accession>A0A0T5PC69</accession>
<dbReference type="Pfam" id="PF01052">
    <property type="entry name" value="FliMN_C"/>
    <property type="match status" value="1"/>
</dbReference>
<dbReference type="RefSeq" id="WP_057814825.1">
    <property type="nucleotide sequence ID" value="NZ_CAXRJZ010000111.1"/>
</dbReference>
<protein>
    <recommendedName>
        <fullName evidence="3">Flagellar motor switch protein FliN</fullName>
    </recommendedName>
</protein>
<dbReference type="InterPro" id="IPR036429">
    <property type="entry name" value="SpoA-like_sf"/>
</dbReference>
<dbReference type="GO" id="GO:0005886">
    <property type="term" value="C:plasma membrane"/>
    <property type="evidence" value="ECO:0007669"/>
    <property type="project" value="UniProtKB-SubCell"/>
</dbReference>
<evidence type="ECO:0000259" key="9">
    <source>
        <dbReference type="Pfam" id="PF01052"/>
    </source>
</evidence>
<evidence type="ECO:0000313" key="12">
    <source>
        <dbReference type="Proteomes" id="UP000051401"/>
    </source>
</evidence>
<dbReference type="InterPro" id="IPR001172">
    <property type="entry name" value="FliN_T3SS_HrcQb"/>
</dbReference>
<dbReference type="Gene3D" id="2.30.330.10">
    <property type="entry name" value="SpoA-like"/>
    <property type="match status" value="1"/>
</dbReference>
<evidence type="ECO:0000256" key="4">
    <source>
        <dbReference type="ARBA" id="ARBA00022475"/>
    </source>
</evidence>
<dbReference type="InterPro" id="IPR001543">
    <property type="entry name" value="FliN-like_C"/>
</dbReference>
<dbReference type="InterPro" id="IPR051469">
    <property type="entry name" value="FliN/MopA/SpaO"/>
</dbReference>
<feature type="region of interest" description="Disordered" evidence="8">
    <location>
        <begin position="1"/>
        <end position="30"/>
    </location>
</feature>
<evidence type="ECO:0000313" key="10">
    <source>
        <dbReference type="EMBL" id="KRS18596.1"/>
    </source>
</evidence>
<comment type="subcellular location">
    <subcellularLocation>
        <location evidence="1">Cell membrane</location>
        <topology evidence="1">Peripheral membrane protein</topology>
        <orientation evidence="1">Cytoplasmic side</orientation>
    </subcellularLocation>
</comment>
<dbReference type="AlphaFoldDB" id="A0A0T5PC69"/>
<keyword evidence="6" id="KW-0283">Flagellar rotation</keyword>
<dbReference type="GO" id="GO:0003774">
    <property type="term" value="F:cytoskeletal motor activity"/>
    <property type="evidence" value="ECO:0007669"/>
    <property type="project" value="InterPro"/>
</dbReference>
<evidence type="ECO:0000256" key="2">
    <source>
        <dbReference type="ARBA" id="ARBA00009226"/>
    </source>
</evidence>
<dbReference type="OrthoDB" id="9790303at2"/>